<comment type="caution">
    <text evidence="5">The sequence shown here is derived from an EMBL/GenBank/DDBJ whole genome shotgun (WGS) entry which is preliminary data.</text>
</comment>
<feature type="compositionally biased region" description="Basic and acidic residues" evidence="2">
    <location>
        <begin position="194"/>
        <end position="204"/>
    </location>
</feature>
<keyword evidence="6" id="KW-1185">Reference proteome</keyword>
<feature type="region of interest" description="Disordered" evidence="2">
    <location>
        <begin position="163"/>
        <end position="204"/>
    </location>
</feature>
<dbReference type="Pfam" id="PF03968">
    <property type="entry name" value="LptD_N"/>
    <property type="match status" value="1"/>
</dbReference>
<dbReference type="GO" id="GO:0009279">
    <property type="term" value="C:cell outer membrane"/>
    <property type="evidence" value="ECO:0007669"/>
    <property type="project" value="TreeGrafter"/>
</dbReference>
<accession>A0A2U2BWL7</accession>
<proteinExistence type="predicted"/>
<dbReference type="Gene3D" id="2.60.450.10">
    <property type="entry name" value="Lipopolysaccharide (LPS) transport protein A like domain"/>
    <property type="match status" value="1"/>
</dbReference>
<name>A0A2U2BWL7_9PROT</name>
<dbReference type="InterPro" id="IPR052037">
    <property type="entry name" value="LPS_export_LptA"/>
</dbReference>
<evidence type="ECO:0000256" key="2">
    <source>
        <dbReference type="SAM" id="MobiDB-lite"/>
    </source>
</evidence>
<evidence type="ECO:0000256" key="1">
    <source>
        <dbReference type="ARBA" id="ARBA00022729"/>
    </source>
</evidence>
<keyword evidence="1 3" id="KW-0732">Signal</keyword>
<evidence type="ECO:0000313" key="5">
    <source>
        <dbReference type="EMBL" id="PWE18411.1"/>
    </source>
</evidence>
<dbReference type="OrthoDB" id="7171889at2"/>
<sequence length="204" mass="21456">MTGRFFLILLLAFGLSGAARAQGLGEPPGEGPLDVSADEVEVFDREGRAVYSGDVNATRGDVRLRAERIEVFFQRREGGGFGDIRRLVAEGEVYYVTPTEVARGDRGVYEVADEIITLTGEVVLTQGCNVSTGEALVANLNTGFSSLSGAGGEVEGGRVRSVFFPDEGAPGEDESGAGRSEPRDCPLPEVPGDGPRDFDDPAAG</sequence>
<organism evidence="5 6">
    <name type="scientific">Marinicauda salina</name>
    <dbReference type="NCBI Taxonomy" id="2135793"/>
    <lineage>
        <taxon>Bacteria</taxon>
        <taxon>Pseudomonadati</taxon>
        <taxon>Pseudomonadota</taxon>
        <taxon>Alphaproteobacteria</taxon>
        <taxon>Maricaulales</taxon>
        <taxon>Maricaulaceae</taxon>
        <taxon>Marinicauda</taxon>
    </lineage>
</organism>
<dbReference type="AlphaFoldDB" id="A0A2U2BWL7"/>
<protein>
    <recommendedName>
        <fullName evidence="4">Organic solvent tolerance-like N-terminal domain-containing protein</fullName>
    </recommendedName>
</protein>
<dbReference type="EMBL" id="QEXV01000001">
    <property type="protein sequence ID" value="PWE18411.1"/>
    <property type="molecule type" value="Genomic_DNA"/>
</dbReference>
<evidence type="ECO:0000259" key="4">
    <source>
        <dbReference type="Pfam" id="PF03968"/>
    </source>
</evidence>
<feature type="domain" description="Organic solvent tolerance-like N-terminal" evidence="4">
    <location>
        <begin position="35"/>
        <end position="143"/>
    </location>
</feature>
<dbReference type="PANTHER" id="PTHR36504">
    <property type="entry name" value="LIPOPOLYSACCHARIDE EXPORT SYSTEM PROTEIN LPTA"/>
    <property type="match status" value="1"/>
</dbReference>
<dbReference type="InterPro" id="IPR005653">
    <property type="entry name" value="OstA-like_N"/>
</dbReference>
<dbReference type="GO" id="GO:0030288">
    <property type="term" value="C:outer membrane-bounded periplasmic space"/>
    <property type="evidence" value="ECO:0007669"/>
    <property type="project" value="TreeGrafter"/>
</dbReference>
<dbReference type="PANTHER" id="PTHR36504:SF1">
    <property type="entry name" value="LIPOPOLYSACCHARIDE EXPORT SYSTEM PROTEIN LPTA"/>
    <property type="match status" value="1"/>
</dbReference>
<gene>
    <name evidence="5" type="ORF">DDZ18_02050</name>
</gene>
<evidence type="ECO:0000313" key="6">
    <source>
        <dbReference type="Proteomes" id="UP000245168"/>
    </source>
</evidence>
<dbReference type="GO" id="GO:0017089">
    <property type="term" value="F:glycolipid transfer activity"/>
    <property type="evidence" value="ECO:0007669"/>
    <property type="project" value="TreeGrafter"/>
</dbReference>
<evidence type="ECO:0000256" key="3">
    <source>
        <dbReference type="SAM" id="SignalP"/>
    </source>
</evidence>
<dbReference type="GO" id="GO:0015920">
    <property type="term" value="P:lipopolysaccharide transport"/>
    <property type="evidence" value="ECO:0007669"/>
    <property type="project" value="TreeGrafter"/>
</dbReference>
<dbReference type="Proteomes" id="UP000245168">
    <property type="component" value="Unassembled WGS sequence"/>
</dbReference>
<feature type="signal peptide" evidence="3">
    <location>
        <begin position="1"/>
        <end position="21"/>
    </location>
</feature>
<dbReference type="RefSeq" id="WP_109251686.1">
    <property type="nucleotide sequence ID" value="NZ_QEXV01000001.1"/>
</dbReference>
<reference evidence="6" key="1">
    <citation type="submission" date="2018-05" db="EMBL/GenBank/DDBJ databases">
        <authorList>
            <person name="Liu B.-T."/>
        </authorList>
    </citation>
    <scope>NUCLEOTIDE SEQUENCE [LARGE SCALE GENOMIC DNA]</scope>
    <source>
        <strain evidence="6">WD6-1</strain>
    </source>
</reference>
<feature type="chain" id="PRO_5015415464" description="Organic solvent tolerance-like N-terminal domain-containing protein" evidence="3">
    <location>
        <begin position="22"/>
        <end position="204"/>
    </location>
</feature>